<evidence type="ECO:0000256" key="1">
    <source>
        <dbReference type="SAM" id="MobiDB-lite"/>
    </source>
</evidence>
<proteinExistence type="predicted"/>
<dbReference type="STRING" id="29655.A0A0K9PX91"/>
<feature type="compositionally biased region" description="Basic and acidic residues" evidence="1">
    <location>
        <begin position="216"/>
        <end position="226"/>
    </location>
</feature>
<dbReference type="AlphaFoldDB" id="A0A0K9PX91"/>
<evidence type="ECO:0000256" key="2">
    <source>
        <dbReference type="SAM" id="Phobius"/>
    </source>
</evidence>
<dbReference type="OMA" id="FGNTRFS"/>
<keyword evidence="2" id="KW-1133">Transmembrane helix</keyword>
<name>A0A0K9PX91_ZOSMR</name>
<dbReference type="OrthoDB" id="1919407at2759"/>
<organism evidence="3 4">
    <name type="scientific">Zostera marina</name>
    <name type="common">Eelgrass</name>
    <dbReference type="NCBI Taxonomy" id="29655"/>
    <lineage>
        <taxon>Eukaryota</taxon>
        <taxon>Viridiplantae</taxon>
        <taxon>Streptophyta</taxon>
        <taxon>Embryophyta</taxon>
        <taxon>Tracheophyta</taxon>
        <taxon>Spermatophyta</taxon>
        <taxon>Magnoliopsida</taxon>
        <taxon>Liliopsida</taxon>
        <taxon>Zosteraceae</taxon>
        <taxon>Zostera</taxon>
    </lineage>
</organism>
<dbReference type="Proteomes" id="UP000036987">
    <property type="component" value="Unassembled WGS sequence"/>
</dbReference>
<keyword evidence="2" id="KW-0812">Transmembrane</keyword>
<protein>
    <recommendedName>
        <fullName evidence="5">3-phosphoinositide-dependent protein kinase-1</fullName>
    </recommendedName>
</protein>
<accession>A0A0K9PX91</accession>
<keyword evidence="2" id="KW-0472">Membrane</keyword>
<gene>
    <name evidence="3" type="ORF">ZOSMA_144G00190</name>
</gene>
<evidence type="ECO:0000313" key="4">
    <source>
        <dbReference type="Proteomes" id="UP000036987"/>
    </source>
</evidence>
<dbReference type="EMBL" id="LFYR01000555">
    <property type="protein sequence ID" value="KMZ73658.1"/>
    <property type="molecule type" value="Genomic_DNA"/>
</dbReference>
<evidence type="ECO:0000313" key="3">
    <source>
        <dbReference type="EMBL" id="KMZ73658.1"/>
    </source>
</evidence>
<keyword evidence="4" id="KW-1185">Reference proteome</keyword>
<comment type="caution">
    <text evidence="3">The sequence shown here is derived from an EMBL/GenBank/DDBJ whole genome shotgun (WGS) entry which is preliminary data.</text>
</comment>
<dbReference type="GO" id="GO:0015919">
    <property type="term" value="P:peroxisomal membrane transport"/>
    <property type="evidence" value="ECO:0007669"/>
    <property type="project" value="InterPro"/>
</dbReference>
<feature type="region of interest" description="Disordered" evidence="1">
    <location>
        <begin position="201"/>
        <end position="226"/>
    </location>
</feature>
<dbReference type="PANTHER" id="PTHR36361">
    <property type="entry name" value="PROTEIN APEM9"/>
    <property type="match status" value="1"/>
</dbReference>
<sequence length="318" mass="36160">MNEASQSSSLSEDLDLAERYLIQAMFEKAESLSSSILRRCFSDREQFENGTVESASMVFLQSLNEHGKTDGIFNKLELLFESVAVIPADVLILGAHLQIEHGSGTTTKLRSVLEQFLKAWRFVDGVYDGQTYVSLKTEEQHFSLLSVEKYLEIVDVYVIRLLGTILCDFDAAISWTENADLPEEKRRELIRKLQSLSSAKDTSSSQAFIRENGSPSKEEKEEFRDRSKQSHSSIRKAFQPCFWVFQTFGLKSGNAPLIFQNEKLFILTAFVILICYFARKKHATIQRFALKQFLSVRKALIDIWQLAFSIPVNSLAAV</sequence>
<feature type="transmembrane region" description="Helical" evidence="2">
    <location>
        <begin position="264"/>
        <end position="279"/>
    </location>
</feature>
<dbReference type="InterPro" id="IPR034571">
    <property type="entry name" value="APEM9"/>
</dbReference>
<reference evidence="4" key="1">
    <citation type="journal article" date="2016" name="Nature">
        <title>The genome of the seagrass Zostera marina reveals angiosperm adaptation to the sea.</title>
        <authorList>
            <person name="Olsen J.L."/>
            <person name="Rouze P."/>
            <person name="Verhelst B."/>
            <person name="Lin Y.-C."/>
            <person name="Bayer T."/>
            <person name="Collen J."/>
            <person name="Dattolo E."/>
            <person name="De Paoli E."/>
            <person name="Dittami S."/>
            <person name="Maumus F."/>
            <person name="Michel G."/>
            <person name="Kersting A."/>
            <person name="Lauritano C."/>
            <person name="Lohaus R."/>
            <person name="Toepel M."/>
            <person name="Tonon T."/>
            <person name="Vanneste K."/>
            <person name="Amirebrahimi M."/>
            <person name="Brakel J."/>
            <person name="Bostroem C."/>
            <person name="Chovatia M."/>
            <person name="Grimwood J."/>
            <person name="Jenkins J.W."/>
            <person name="Jueterbock A."/>
            <person name="Mraz A."/>
            <person name="Stam W.T."/>
            <person name="Tice H."/>
            <person name="Bornberg-Bauer E."/>
            <person name="Green P.J."/>
            <person name="Pearson G.A."/>
            <person name="Procaccini G."/>
            <person name="Duarte C.M."/>
            <person name="Schmutz J."/>
            <person name="Reusch T.B.H."/>
            <person name="Van de Peer Y."/>
        </authorList>
    </citation>
    <scope>NUCLEOTIDE SEQUENCE [LARGE SCALE GENOMIC DNA]</scope>
    <source>
        <strain evidence="4">cv. Finnish</strain>
    </source>
</reference>
<dbReference type="PANTHER" id="PTHR36361:SF1">
    <property type="entry name" value="PROTEIN APEM9"/>
    <property type="match status" value="1"/>
</dbReference>
<evidence type="ECO:0008006" key="5">
    <source>
        <dbReference type="Google" id="ProtNLM"/>
    </source>
</evidence>